<name>A0A8H6UDA2_9EURO</name>
<dbReference type="GO" id="GO:0000981">
    <property type="term" value="F:DNA-binding transcription factor activity, RNA polymerase II-specific"/>
    <property type="evidence" value="ECO:0007669"/>
    <property type="project" value="InterPro"/>
</dbReference>
<dbReference type="InterPro" id="IPR001138">
    <property type="entry name" value="Zn2Cys6_DnaBD"/>
</dbReference>
<evidence type="ECO:0000313" key="8">
    <source>
        <dbReference type="EMBL" id="KAF7122233.1"/>
    </source>
</evidence>
<organism evidence="8 9">
    <name type="scientific">Aspergillus hiratsukae</name>
    <dbReference type="NCBI Taxonomy" id="1194566"/>
    <lineage>
        <taxon>Eukaryota</taxon>
        <taxon>Fungi</taxon>
        <taxon>Dikarya</taxon>
        <taxon>Ascomycota</taxon>
        <taxon>Pezizomycotina</taxon>
        <taxon>Eurotiomycetes</taxon>
        <taxon>Eurotiomycetidae</taxon>
        <taxon>Eurotiales</taxon>
        <taxon>Aspergillaceae</taxon>
        <taxon>Aspergillus</taxon>
        <taxon>Aspergillus subgen. Fumigati</taxon>
    </lineage>
</organism>
<dbReference type="AlphaFoldDB" id="A0A8H6UDA2"/>
<keyword evidence="6" id="KW-0539">Nucleus</keyword>
<dbReference type="CDD" id="cd00067">
    <property type="entry name" value="GAL4"/>
    <property type="match status" value="1"/>
</dbReference>
<evidence type="ECO:0000259" key="7">
    <source>
        <dbReference type="Pfam" id="PF00172"/>
    </source>
</evidence>
<evidence type="ECO:0000256" key="1">
    <source>
        <dbReference type="ARBA" id="ARBA00022723"/>
    </source>
</evidence>
<keyword evidence="2" id="KW-0862">Zinc</keyword>
<evidence type="ECO:0000256" key="5">
    <source>
        <dbReference type="ARBA" id="ARBA00023163"/>
    </source>
</evidence>
<evidence type="ECO:0000313" key="9">
    <source>
        <dbReference type="Proteomes" id="UP000630445"/>
    </source>
</evidence>
<dbReference type="Proteomes" id="UP000630445">
    <property type="component" value="Unassembled WGS sequence"/>
</dbReference>
<evidence type="ECO:0000256" key="3">
    <source>
        <dbReference type="ARBA" id="ARBA00023015"/>
    </source>
</evidence>
<dbReference type="EMBL" id="JACBAD010002026">
    <property type="protein sequence ID" value="KAF7122233.1"/>
    <property type="molecule type" value="Genomic_DNA"/>
</dbReference>
<dbReference type="SUPFAM" id="SSF57701">
    <property type="entry name" value="Zn2/Cys6 DNA-binding domain"/>
    <property type="match status" value="1"/>
</dbReference>
<dbReference type="Pfam" id="PF00172">
    <property type="entry name" value="Zn_clus"/>
    <property type="match status" value="1"/>
</dbReference>
<accession>A0A8H6UDA2</accession>
<dbReference type="PANTHER" id="PTHR36206">
    <property type="entry name" value="ASPERCRYPTIN BIOSYNTHESIS CLUSTER-SPECIFIC TRANSCRIPTION REGULATOR ATNN-RELATED"/>
    <property type="match status" value="1"/>
</dbReference>
<evidence type="ECO:0000256" key="6">
    <source>
        <dbReference type="ARBA" id="ARBA00023242"/>
    </source>
</evidence>
<comment type="caution">
    <text evidence="8">The sequence shown here is derived from an EMBL/GenBank/DDBJ whole genome shotgun (WGS) entry which is preliminary data.</text>
</comment>
<evidence type="ECO:0000256" key="2">
    <source>
        <dbReference type="ARBA" id="ARBA00022833"/>
    </source>
</evidence>
<gene>
    <name evidence="8" type="ORF">CNMCM5793_000190</name>
</gene>
<keyword evidence="1" id="KW-0479">Metal-binding</keyword>
<keyword evidence="5" id="KW-0804">Transcription</keyword>
<keyword evidence="3" id="KW-0805">Transcription regulation</keyword>
<dbReference type="GO" id="GO:0003677">
    <property type="term" value="F:DNA binding"/>
    <property type="evidence" value="ECO:0007669"/>
    <property type="project" value="UniProtKB-KW"/>
</dbReference>
<dbReference type="PANTHER" id="PTHR36206:SF16">
    <property type="entry name" value="TRANSCRIPTION FACTOR DOMAIN-CONTAINING PROTEIN-RELATED"/>
    <property type="match status" value="1"/>
</dbReference>
<keyword evidence="9" id="KW-1185">Reference proteome</keyword>
<dbReference type="GO" id="GO:0008270">
    <property type="term" value="F:zinc ion binding"/>
    <property type="evidence" value="ECO:0007669"/>
    <property type="project" value="InterPro"/>
</dbReference>
<evidence type="ECO:0000256" key="4">
    <source>
        <dbReference type="ARBA" id="ARBA00023125"/>
    </source>
</evidence>
<reference evidence="8" key="1">
    <citation type="submission" date="2020-06" db="EMBL/GenBank/DDBJ databases">
        <title>Draft genome sequences of strains closely related to Aspergillus parafelis and Aspergillus hiratsukae.</title>
        <authorList>
            <person name="Dos Santos R.A.C."/>
            <person name="Rivero-Menendez O."/>
            <person name="Steenwyk J.L."/>
            <person name="Mead M.E."/>
            <person name="Goldman G.H."/>
            <person name="Alastruey-Izquierdo A."/>
            <person name="Rokas A."/>
        </authorList>
    </citation>
    <scope>NUCLEOTIDE SEQUENCE</scope>
    <source>
        <strain evidence="8">CNM-CM5793</strain>
    </source>
</reference>
<feature type="domain" description="Zn(2)-C6 fungal-type" evidence="7">
    <location>
        <begin position="2"/>
        <end position="26"/>
    </location>
</feature>
<keyword evidence="4" id="KW-0238">DNA-binding</keyword>
<dbReference type="OrthoDB" id="3172332at2759"/>
<dbReference type="InterPro" id="IPR052360">
    <property type="entry name" value="Transcr_Regulatory_Proteins"/>
</dbReference>
<protein>
    <recommendedName>
        <fullName evidence="7">Zn(2)-C6 fungal-type domain-containing protein</fullName>
    </recommendedName>
</protein>
<proteinExistence type="predicted"/>
<dbReference type="InterPro" id="IPR036864">
    <property type="entry name" value="Zn2-C6_fun-type_DNA-bd_sf"/>
</dbReference>
<sequence>MRKVKCDEGYPACRRCLSTGRTCDGYGIWGGGSSNKPTRLSAVIVNSAVIIRPMSDFRLFTRTRNEEGRYLQWFRERTGSKMSGSFFSEFWSGFVLQASMSEPAVLHRGRGKGNIDPLYSHCLRFVHRARAAQRPFRIGANPSSTGLKPPRSVRSIERKGHLLVGPSHQYIDDWIVQALSGLHIQLEPLKQVHRGSSLRLQIPFLECKSSTFPSLKEAWSWLHHLMGTVFQLNGEVREQLCQDSSLRAELLQRQRSLHENFTQWLNTYNTTIQTMKGRMPKDQVQIYGLLRLYHIMITIMAATCLYPDNEMVFDLHTDQFLEMITMLADLWRFLSICSASGSQPAQFYMSRSIGDMAWIAALYYTAIKCRVHRIRLHAIRLLETSFHREGLWDSQILSFVARKVMEIEQGDFYQLLGAVDDFQLHRPPGHEDILFPPLPESCRLPDVEPTEQIAKSVL</sequence>